<dbReference type="RefSeq" id="WP_344821693.1">
    <property type="nucleotide sequence ID" value="NZ_BAABEZ010000001.1"/>
</dbReference>
<evidence type="ECO:0000256" key="1">
    <source>
        <dbReference type="SAM" id="SignalP"/>
    </source>
</evidence>
<accession>A0ABP8MFE6</accession>
<gene>
    <name evidence="2" type="ORF">GCM10023092_01630</name>
</gene>
<protein>
    <submittedName>
        <fullName evidence="2">Uncharacterized protein</fullName>
    </submittedName>
</protein>
<dbReference type="EMBL" id="BAABEZ010000001">
    <property type="protein sequence ID" value="GAA4448687.1"/>
    <property type="molecule type" value="Genomic_DNA"/>
</dbReference>
<organism evidence="2 3">
    <name type="scientific">Rurimicrobium arvi</name>
    <dbReference type="NCBI Taxonomy" id="2049916"/>
    <lineage>
        <taxon>Bacteria</taxon>
        <taxon>Pseudomonadati</taxon>
        <taxon>Bacteroidota</taxon>
        <taxon>Chitinophagia</taxon>
        <taxon>Chitinophagales</taxon>
        <taxon>Chitinophagaceae</taxon>
        <taxon>Rurimicrobium</taxon>
    </lineage>
</organism>
<evidence type="ECO:0000313" key="2">
    <source>
        <dbReference type="EMBL" id="GAA4448687.1"/>
    </source>
</evidence>
<keyword evidence="1" id="KW-0732">Signal</keyword>
<proteinExistence type="predicted"/>
<evidence type="ECO:0000313" key="3">
    <source>
        <dbReference type="Proteomes" id="UP001501410"/>
    </source>
</evidence>
<feature type="chain" id="PRO_5046613179" evidence="1">
    <location>
        <begin position="25"/>
        <end position="780"/>
    </location>
</feature>
<reference evidence="3" key="1">
    <citation type="journal article" date="2019" name="Int. J. Syst. Evol. Microbiol.">
        <title>The Global Catalogue of Microorganisms (GCM) 10K type strain sequencing project: providing services to taxonomists for standard genome sequencing and annotation.</title>
        <authorList>
            <consortium name="The Broad Institute Genomics Platform"/>
            <consortium name="The Broad Institute Genome Sequencing Center for Infectious Disease"/>
            <person name="Wu L."/>
            <person name="Ma J."/>
        </authorList>
    </citation>
    <scope>NUCLEOTIDE SEQUENCE [LARGE SCALE GENOMIC DNA]</scope>
    <source>
        <strain evidence="3">JCM 31921</strain>
    </source>
</reference>
<feature type="signal peptide" evidence="1">
    <location>
        <begin position="1"/>
        <end position="24"/>
    </location>
</feature>
<comment type="caution">
    <text evidence="2">The sequence shown here is derived from an EMBL/GenBank/DDBJ whole genome shotgun (WGS) entry which is preliminary data.</text>
</comment>
<sequence length="780" mass="86227">MKKVKLLIAVGMITAAFFVMQSSAPPPPTVFDVNPQALTLRQTPPQINDIWVQKLINPPATYNMRLSMALDSSYCFETITDTLDIYWGDSATQKITFFDNGTNADNVPHDGIYSAFVLENIANFRSEMIARDAAITANGGFIEFTGHSGQRITEIEHFDVGVFDGGTPAKIPSGMFKVRLCETIKRENSLFITDLSVVANIARTYNPATATGNIDGKWTFGQMFKNMTGTTGIPVKNLLKSWVKNWTQDITVNYQTVEKRGDVFELLIAPWLRKAGATIPAGAESASNWDWESAWDQTAVTGENLCKYAPFKLTAIVNRIDLKENTLYYPSILNSGETRFIFTLIDYSTGNVPKAIDPNRPAGAAKTIDFEGFIDWEGMNVIFEYGNVETTRCGLKSLAERWVHLSDLTLGGNAYLEALEDITDDVTLANAAPGRVNGSAVNRIRTNEKIFFESDFPRVSPDPHEFTRWTHSDWEFRQFELDAATGLFKQVPVTNTPNNFLNKAITLSCGIEYFFARGVDWTGCIYERVPDASFEASGRNLAAWMTHPAVRGGLLRGNHNLPNTYMGSFLAGGAGLVVGEFSHYWSPALNATGVGSALYTDPAKWELRHQLSLNTCEGCHNGETKTIFTHIRTMSNGETANYWQSPTTPPSSLLRFVDNSTEGEADVPVNVETNLYPDMSGKRYFQSVSAFLTGVAYRGVQGSPTYQDDDPSDAGDDNMEGLFYVNDPSHASANPAKFGYNDLLRRRDILCGIANGSCGIFRIIDMVQETKHVPLPLGAH</sequence>
<dbReference type="Proteomes" id="UP001501410">
    <property type="component" value="Unassembled WGS sequence"/>
</dbReference>
<keyword evidence="3" id="KW-1185">Reference proteome</keyword>
<name>A0ABP8MFE6_9BACT</name>